<feature type="compositionally biased region" description="Basic and acidic residues" evidence="4">
    <location>
        <begin position="299"/>
        <end position="309"/>
    </location>
</feature>
<feature type="coiled-coil region" evidence="3">
    <location>
        <begin position="535"/>
        <end position="569"/>
    </location>
</feature>
<evidence type="ECO:0000256" key="4">
    <source>
        <dbReference type="SAM" id="MobiDB-lite"/>
    </source>
</evidence>
<proteinExistence type="predicted"/>
<feature type="region of interest" description="Disordered" evidence="4">
    <location>
        <begin position="294"/>
        <end position="328"/>
    </location>
</feature>
<feature type="region of interest" description="Disordered" evidence="4">
    <location>
        <begin position="161"/>
        <end position="187"/>
    </location>
</feature>
<dbReference type="InterPro" id="IPR008395">
    <property type="entry name" value="Agenet-like_dom"/>
</dbReference>
<organism evidence="6">
    <name type="scientific">Nicotiana tabacum</name>
    <name type="common">Common tobacco</name>
    <dbReference type="NCBI Taxonomy" id="4097"/>
    <lineage>
        <taxon>Eukaryota</taxon>
        <taxon>Viridiplantae</taxon>
        <taxon>Streptophyta</taxon>
        <taxon>Embryophyta</taxon>
        <taxon>Tracheophyta</taxon>
        <taxon>Spermatophyta</taxon>
        <taxon>Magnoliopsida</taxon>
        <taxon>eudicotyledons</taxon>
        <taxon>Gunneridae</taxon>
        <taxon>Pentapetalae</taxon>
        <taxon>asterids</taxon>
        <taxon>lamiids</taxon>
        <taxon>Solanales</taxon>
        <taxon>Solanaceae</taxon>
        <taxon>Nicotianoideae</taxon>
        <taxon>Nicotianeae</taxon>
        <taxon>Nicotiana</taxon>
    </lineage>
</organism>
<evidence type="ECO:0000259" key="5">
    <source>
        <dbReference type="Pfam" id="PF05641"/>
    </source>
</evidence>
<feature type="compositionally biased region" description="Basic and acidic residues" evidence="4">
    <location>
        <begin position="317"/>
        <end position="327"/>
    </location>
</feature>
<evidence type="ECO:0000256" key="3">
    <source>
        <dbReference type="SAM" id="Coils"/>
    </source>
</evidence>
<feature type="domain" description="Agenet-like" evidence="5">
    <location>
        <begin position="31"/>
        <end position="97"/>
    </location>
</feature>
<dbReference type="PANTHER" id="PTHR31917:SF152">
    <property type="entry name" value="AGENET DOMAIN-CONTAINING PROTEIN"/>
    <property type="match status" value="1"/>
</dbReference>
<keyword evidence="2" id="KW-0341">Growth regulation</keyword>
<feature type="compositionally biased region" description="Basic and acidic residues" evidence="4">
    <location>
        <begin position="176"/>
        <end position="187"/>
    </location>
</feature>
<evidence type="ECO:0000256" key="2">
    <source>
        <dbReference type="ARBA" id="ARBA00022604"/>
    </source>
</evidence>
<evidence type="ECO:0000256" key="1">
    <source>
        <dbReference type="ARBA" id="ARBA00022448"/>
    </source>
</evidence>
<sequence length="603" mass="67019">MPIIEEKVVKMENDVSSPTNNSFVEPFFSIGSEVEVSTEEKGYSGAWYEATIIAPPKSTTPASNNSDSSNKSKRKIWGYWVEYKHLLDDKDGSTHLRWWTGVVVRVVGTGPGSIGCKFRVAFKDPDEELEFSQRDLRFHLDWVDGNWKRAITSHLNTALQDGSATAAKDQTNKGTSDAKKNLEISESRSDVVQPMKKLKTKKNVVEALENQHFPGPLVSWKVLTRRARKVGSVNNQSSHAMEENVDCSPAGITHSTDIDCSKQGDVEKVVDRELNEEDIGTVDVGILAAKNPGVHSLKRTGDKDGELSDPKVQTVEESSKESTKNLSDHGSLTVLQGVETQVPGSTLHDTVNEQNAINQIKLTSTDEISISAGASPTAVQPCTGTSSRHSNEWPDAALSSITTPEPSLALPFQKNSTVWRSLESMEIFAKIPQNPHFSPLAEHEEEKREELALQKMLKYAFLGDKISKLTIADLKNSMVINDILTSLEDLEECGFDVMQIKCPLDDLLLNSERQIQFKNKLDEIKGRTRDCILERAEAEKEISKIAMKVNELEKELMFAKNTIETKDQEIIVLRSKETAISDEIRQVQLDFEGASASLKQTFC</sequence>
<dbReference type="Pfam" id="PF05266">
    <property type="entry name" value="DUF724"/>
    <property type="match status" value="1"/>
</dbReference>
<keyword evidence="3" id="KW-0175">Coiled coil</keyword>
<name>A0A1S3XS50_TOBAC</name>
<gene>
    <name evidence="6" type="primary">LOC107767909</name>
</gene>
<dbReference type="PANTHER" id="PTHR31917">
    <property type="entry name" value="AGENET DOMAIN-CONTAINING PROTEIN-RELATED"/>
    <property type="match status" value="1"/>
</dbReference>
<reference evidence="6" key="1">
    <citation type="submission" date="2025-08" db="UniProtKB">
        <authorList>
            <consortium name="RefSeq"/>
        </authorList>
    </citation>
    <scope>IDENTIFICATION</scope>
</reference>
<evidence type="ECO:0000313" key="6">
    <source>
        <dbReference type="RefSeq" id="XP_016442507.1"/>
    </source>
</evidence>
<dbReference type="InterPro" id="IPR007930">
    <property type="entry name" value="DUF724"/>
</dbReference>
<feature type="compositionally biased region" description="Polar residues" evidence="4">
    <location>
        <begin position="161"/>
        <end position="175"/>
    </location>
</feature>
<keyword evidence="1" id="KW-0813">Transport</keyword>
<protein>
    <submittedName>
        <fullName evidence="6">Uncharacterized protein isoform X3</fullName>
    </submittedName>
</protein>
<dbReference type="AlphaFoldDB" id="A0A1S3XS50"/>
<dbReference type="Pfam" id="PF05641">
    <property type="entry name" value="Agenet"/>
    <property type="match status" value="1"/>
</dbReference>
<dbReference type="RefSeq" id="XP_016442507.1">
    <property type="nucleotide sequence ID" value="XM_016587021.1"/>
</dbReference>
<accession>A0A1S3XS50</accession>
<dbReference type="OrthoDB" id="687110at2759"/>